<keyword evidence="7" id="KW-0378">Hydrolase</keyword>
<evidence type="ECO:0000256" key="10">
    <source>
        <dbReference type="ARBA" id="ARBA00022842"/>
    </source>
</evidence>
<dbReference type="Pfam" id="PF00271">
    <property type="entry name" value="Helicase_C"/>
    <property type="match status" value="1"/>
</dbReference>
<comment type="cofactor">
    <cofactor evidence="1">
        <name>Mn(2+)</name>
        <dbReference type="ChEBI" id="CHEBI:29035"/>
    </cofactor>
</comment>
<dbReference type="SMART" id="SM00535">
    <property type="entry name" value="RIBOc"/>
    <property type="match status" value="2"/>
</dbReference>
<accession>A0A194V1C4</accession>
<evidence type="ECO:0000256" key="11">
    <source>
        <dbReference type="ARBA" id="ARBA00022884"/>
    </source>
</evidence>
<name>A0A194V1C4_CYTMA</name>
<feature type="domain" description="RNase III" evidence="17">
    <location>
        <begin position="1143"/>
        <end position="1338"/>
    </location>
</feature>
<dbReference type="GO" id="GO:0004525">
    <property type="term" value="F:ribonuclease III activity"/>
    <property type="evidence" value="ECO:0007669"/>
    <property type="project" value="InterPro"/>
</dbReference>
<evidence type="ECO:0000256" key="5">
    <source>
        <dbReference type="ARBA" id="ARBA00022737"/>
    </source>
</evidence>
<dbReference type="PROSITE" id="PS50137">
    <property type="entry name" value="DS_RBD"/>
    <property type="match status" value="1"/>
</dbReference>
<organism evidence="21 22">
    <name type="scientific">Cytospora mali</name>
    <name type="common">Apple Valsa canker fungus</name>
    <name type="synonym">Valsa mali</name>
    <dbReference type="NCBI Taxonomy" id="578113"/>
    <lineage>
        <taxon>Eukaryota</taxon>
        <taxon>Fungi</taxon>
        <taxon>Dikarya</taxon>
        <taxon>Ascomycota</taxon>
        <taxon>Pezizomycotina</taxon>
        <taxon>Sordariomycetes</taxon>
        <taxon>Sordariomycetidae</taxon>
        <taxon>Diaporthales</taxon>
        <taxon>Cytosporaceae</taxon>
        <taxon>Cytospora</taxon>
    </lineage>
</organism>
<evidence type="ECO:0000256" key="3">
    <source>
        <dbReference type="ARBA" id="ARBA00022721"/>
    </source>
</evidence>
<dbReference type="SUPFAM" id="SSF52540">
    <property type="entry name" value="P-loop containing nucleoside triphosphate hydrolases"/>
    <property type="match status" value="1"/>
</dbReference>
<comment type="cofactor">
    <cofactor evidence="2">
        <name>Mg(2+)</name>
        <dbReference type="ChEBI" id="CHEBI:18420"/>
    </cofactor>
</comment>
<dbReference type="PROSITE" id="PS51192">
    <property type="entry name" value="HELICASE_ATP_BIND_1"/>
    <property type="match status" value="1"/>
</dbReference>
<evidence type="ECO:0000256" key="1">
    <source>
        <dbReference type="ARBA" id="ARBA00001936"/>
    </source>
</evidence>
<evidence type="ECO:0000256" key="8">
    <source>
        <dbReference type="ARBA" id="ARBA00022806"/>
    </source>
</evidence>
<feature type="domain" description="Helicase C-terminal" evidence="19">
    <location>
        <begin position="404"/>
        <end position="567"/>
    </location>
</feature>
<evidence type="ECO:0000256" key="14">
    <source>
        <dbReference type="PROSITE-ProRule" id="PRU00657"/>
    </source>
</evidence>
<dbReference type="SUPFAM" id="SSF54768">
    <property type="entry name" value="dsRNA-binding domain-like"/>
    <property type="match status" value="1"/>
</dbReference>
<dbReference type="InterPro" id="IPR014001">
    <property type="entry name" value="Helicase_ATP-bd"/>
</dbReference>
<dbReference type="Pfam" id="PF03368">
    <property type="entry name" value="Dicer_dimer"/>
    <property type="match status" value="1"/>
</dbReference>
<dbReference type="SMART" id="SM00490">
    <property type="entry name" value="HELICc"/>
    <property type="match status" value="1"/>
</dbReference>
<dbReference type="PANTHER" id="PTHR14950:SF37">
    <property type="entry name" value="ENDORIBONUCLEASE DICER"/>
    <property type="match status" value="1"/>
</dbReference>
<reference evidence="22" key="1">
    <citation type="submission" date="2014-12" db="EMBL/GenBank/DDBJ databases">
        <title>Genome Sequence of Valsa Canker Pathogens Uncovers a Specific Adaption of Colonization on Woody Bark.</title>
        <authorList>
            <person name="Yin Z."/>
            <person name="Liu H."/>
            <person name="Gao X."/>
            <person name="Li Z."/>
            <person name="Song N."/>
            <person name="Ke X."/>
            <person name="Dai Q."/>
            <person name="Wu Y."/>
            <person name="Sun Y."/>
            <person name="Xu J.-R."/>
            <person name="Kang Z.K."/>
            <person name="Wang L."/>
            <person name="Huang L."/>
        </authorList>
    </citation>
    <scope>NUCLEOTIDE SEQUENCE [LARGE SCALE GENOMIC DNA]</scope>
    <source>
        <strain evidence="22">SXYL134</strain>
    </source>
</reference>
<feature type="region of interest" description="Disordered" evidence="15">
    <location>
        <begin position="29"/>
        <end position="48"/>
    </location>
</feature>
<dbReference type="GO" id="GO:0005634">
    <property type="term" value="C:nucleus"/>
    <property type="evidence" value="ECO:0007669"/>
    <property type="project" value="TreeGrafter"/>
</dbReference>
<dbReference type="InterPro" id="IPR011545">
    <property type="entry name" value="DEAD/DEAH_box_helicase_dom"/>
</dbReference>
<evidence type="ECO:0000256" key="7">
    <source>
        <dbReference type="ARBA" id="ARBA00022801"/>
    </source>
</evidence>
<evidence type="ECO:0000256" key="9">
    <source>
        <dbReference type="ARBA" id="ARBA00022840"/>
    </source>
</evidence>
<dbReference type="InterPro" id="IPR027417">
    <property type="entry name" value="P-loop_NTPase"/>
</dbReference>
<protein>
    <submittedName>
        <fullName evidence="21">Dicer-like protein 2</fullName>
    </submittedName>
</protein>
<evidence type="ECO:0000256" key="6">
    <source>
        <dbReference type="ARBA" id="ARBA00022741"/>
    </source>
</evidence>
<dbReference type="CDD" id="cd00593">
    <property type="entry name" value="RIBOc"/>
    <property type="match status" value="2"/>
</dbReference>
<dbReference type="Gene3D" id="3.30.160.380">
    <property type="entry name" value="Dicer dimerisation domain"/>
    <property type="match status" value="1"/>
</dbReference>
<dbReference type="PROSITE" id="PS51194">
    <property type="entry name" value="HELICASE_CTER"/>
    <property type="match status" value="1"/>
</dbReference>
<keyword evidence="4" id="KW-0479">Metal-binding</keyword>
<dbReference type="InterPro" id="IPR001650">
    <property type="entry name" value="Helicase_C-like"/>
</dbReference>
<feature type="domain" description="Helicase ATP-binding" evidence="18">
    <location>
        <begin position="62"/>
        <end position="239"/>
    </location>
</feature>
<feature type="compositionally biased region" description="Basic and acidic residues" evidence="15">
    <location>
        <begin position="38"/>
        <end position="48"/>
    </location>
</feature>
<evidence type="ECO:0000259" key="19">
    <source>
        <dbReference type="PROSITE" id="PS51194"/>
    </source>
</evidence>
<dbReference type="PROSITE" id="PS50142">
    <property type="entry name" value="RNASE_3_2"/>
    <property type="match status" value="2"/>
</dbReference>
<evidence type="ECO:0000259" key="18">
    <source>
        <dbReference type="PROSITE" id="PS51192"/>
    </source>
</evidence>
<keyword evidence="10" id="KW-0460">Magnesium</keyword>
<gene>
    <name evidence="21" type="ORF">VP1G_05017</name>
</gene>
<dbReference type="Pfam" id="PF00636">
    <property type="entry name" value="Ribonuclease_3"/>
    <property type="match status" value="2"/>
</dbReference>
<keyword evidence="8" id="KW-0347">Helicase</keyword>
<dbReference type="GO" id="GO:0050688">
    <property type="term" value="P:regulation of defense response to virus"/>
    <property type="evidence" value="ECO:0007669"/>
    <property type="project" value="UniProtKB-KW"/>
</dbReference>
<dbReference type="InterPro" id="IPR038248">
    <property type="entry name" value="Dicer_dimer_sf"/>
</dbReference>
<keyword evidence="5" id="KW-0677">Repeat</keyword>
<feature type="compositionally biased region" description="Pro residues" evidence="15">
    <location>
        <begin position="903"/>
        <end position="912"/>
    </location>
</feature>
<dbReference type="OrthoDB" id="416741at2759"/>
<dbReference type="GO" id="GO:0004386">
    <property type="term" value="F:helicase activity"/>
    <property type="evidence" value="ECO:0007669"/>
    <property type="project" value="UniProtKB-KW"/>
</dbReference>
<feature type="domain" description="DRBM" evidence="16">
    <location>
        <begin position="1368"/>
        <end position="1437"/>
    </location>
</feature>
<dbReference type="InterPro" id="IPR000999">
    <property type="entry name" value="RNase_III_dom"/>
</dbReference>
<keyword evidence="12" id="KW-0051">Antiviral defense</keyword>
<dbReference type="GO" id="GO:0005524">
    <property type="term" value="F:ATP binding"/>
    <property type="evidence" value="ECO:0007669"/>
    <property type="project" value="UniProtKB-KW"/>
</dbReference>
<dbReference type="GO" id="GO:0051607">
    <property type="term" value="P:defense response to virus"/>
    <property type="evidence" value="ECO:0007669"/>
    <property type="project" value="UniProtKB-KW"/>
</dbReference>
<dbReference type="STRING" id="694573.A0A194V1C4"/>
<keyword evidence="13" id="KW-0464">Manganese</keyword>
<dbReference type="Gene3D" id="1.10.1520.10">
    <property type="entry name" value="Ribonuclease III domain"/>
    <property type="match status" value="2"/>
</dbReference>
<dbReference type="CDD" id="cd18802">
    <property type="entry name" value="SF2_C_dicer"/>
    <property type="match status" value="1"/>
</dbReference>
<evidence type="ECO:0000256" key="15">
    <source>
        <dbReference type="SAM" id="MobiDB-lite"/>
    </source>
</evidence>
<proteinExistence type="inferred from homology"/>
<keyword evidence="3" id="KW-0930">Antiviral protein</keyword>
<evidence type="ECO:0000256" key="2">
    <source>
        <dbReference type="ARBA" id="ARBA00001946"/>
    </source>
</evidence>
<dbReference type="SUPFAM" id="SSF69065">
    <property type="entry name" value="RNase III domain-like"/>
    <property type="match status" value="2"/>
</dbReference>
<dbReference type="SMART" id="SM00487">
    <property type="entry name" value="DEXDc"/>
    <property type="match status" value="1"/>
</dbReference>
<dbReference type="GO" id="GO:0005737">
    <property type="term" value="C:cytoplasm"/>
    <property type="evidence" value="ECO:0007669"/>
    <property type="project" value="TreeGrafter"/>
</dbReference>
<dbReference type="PANTHER" id="PTHR14950">
    <property type="entry name" value="DICER-RELATED"/>
    <property type="match status" value="1"/>
</dbReference>
<evidence type="ECO:0000313" key="22">
    <source>
        <dbReference type="Proteomes" id="UP000078576"/>
    </source>
</evidence>
<evidence type="ECO:0000256" key="12">
    <source>
        <dbReference type="ARBA" id="ARBA00023118"/>
    </source>
</evidence>
<evidence type="ECO:0000256" key="4">
    <source>
        <dbReference type="ARBA" id="ARBA00022723"/>
    </source>
</evidence>
<dbReference type="Gene3D" id="3.40.50.300">
    <property type="entry name" value="P-loop containing nucleotide triphosphate hydrolases"/>
    <property type="match status" value="2"/>
</dbReference>
<dbReference type="InterPro" id="IPR036389">
    <property type="entry name" value="RNase_III_sf"/>
</dbReference>
<dbReference type="GO" id="GO:0046872">
    <property type="term" value="F:metal ion binding"/>
    <property type="evidence" value="ECO:0007669"/>
    <property type="project" value="UniProtKB-KW"/>
</dbReference>
<evidence type="ECO:0000256" key="13">
    <source>
        <dbReference type="ARBA" id="ARBA00023211"/>
    </source>
</evidence>
<feature type="domain" description="RNase III" evidence="17">
    <location>
        <begin position="940"/>
        <end position="1101"/>
    </location>
</feature>
<dbReference type="InterPro" id="IPR014720">
    <property type="entry name" value="dsRBD_dom"/>
</dbReference>
<dbReference type="EMBL" id="KN714703">
    <property type="protein sequence ID" value="KUI57727.1"/>
    <property type="molecule type" value="Genomic_DNA"/>
</dbReference>
<evidence type="ECO:0000259" key="17">
    <source>
        <dbReference type="PROSITE" id="PS50142"/>
    </source>
</evidence>
<dbReference type="GO" id="GO:0003723">
    <property type="term" value="F:RNA binding"/>
    <property type="evidence" value="ECO:0007669"/>
    <property type="project" value="UniProtKB-UniRule"/>
</dbReference>
<dbReference type="InterPro" id="IPR005034">
    <property type="entry name" value="Dicer_dimerisation"/>
</dbReference>
<keyword evidence="22" id="KW-1185">Reference proteome</keyword>
<evidence type="ECO:0000259" key="16">
    <source>
        <dbReference type="PROSITE" id="PS50137"/>
    </source>
</evidence>
<feature type="domain" description="Dicer dsRNA-binding fold" evidence="20">
    <location>
        <begin position="597"/>
        <end position="699"/>
    </location>
</feature>
<comment type="similarity">
    <text evidence="14">Belongs to the helicase family. Dicer subfamily.</text>
</comment>
<dbReference type="Proteomes" id="UP000078576">
    <property type="component" value="Unassembled WGS sequence"/>
</dbReference>
<dbReference type="GO" id="GO:0030422">
    <property type="term" value="P:siRNA processing"/>
    <property type="evidence" value="ECO:0007669"/>
    <property type="project" value="TreeGrafter"/>
</dbReference>
<keyword evidence="11 14" id="KW-0694">RNA-binding</keyword>
<dbReference type="Pfam" id="PF00270">
    <property type="entry name" value="DEAD"/>
    <property type="match status" value="1"/>
</dbReference>
<feature type="region of interest" description="Disordered" evidence="15">
    <location>
        <begin position="894"/>
        <end position="917"/>
    </location>
</feature>
<dbReference type="PROSITE" id="PS51327">
    <property type="entry name" value="DICER_DSRBF"/>
    <property type="match status" value="1"/>
</dbReference>
<evidence type="ECO:0000259" key="20">
    <source>
        <dbReference type="PROSITE" id="PS51327"/>
    </source>
</evidence>
<sequence length="1440" mass="161398">MAYYSDSSDSEAFEDAVRQVISEEGVIDVSWSGEGSSEEDKPRDEGPRDAVKMTARAYQIEMLEASLKENVIVAMDTGSGKTQVAVLRIRAELEKNGPDPLIWFMAPTIPLCYQQYGVIKSQITCSQHKIITGANNVDSWSKSTWERALTNIRIVVSTHQVVLDALLHSFIQISSISLIIFDEAHNCTKKHAGSRIMKEFYWEAKTEGKPVPHILGLTASPVVRSDISSLEELEATLDACCRSPTRHREELLAHTQPPSMFNVSYKGKSQLLVGEFTESMSKIQQALTDLNIVDDPFVKSLRAQNNDRSRRRLSEAIMKRDTYIQKSMKTFCRRNGEICGDLGSWAADWYIYETIQRYMTGMKQQGPSNEGLKDADMVYLARVFQTANITPPSKFDVHSDLSEKVRQLISVLLKYEGDARGIVFVKERATTVVLAHILTIHPEVSKRYRTGTMVGTSFVPNIKQHFLDLAEKDHSLSLEEFRAGRLNLLVATSVLEEGIDVPACNLVICMDKPTNLKSFIQRRGRARMRESHLYLFEEETDAATRKEWKVLEAEMKRHYNDDMRELEKIQERDDAEPVDYPELRVESTGARLTINDVKSRLEHFCATLSSRKYVDFKPDYIIEKVVSGTTRPGASTPVKATVLLPITLPQNVRQATSMRVWLSEKDACKDAAFQAYKALYEEGLVGQNLLPLRDKDLGLEIEGRPGMMEANAQYNPWVDVALAWNRESVKLYRRSLKLLDQSGSTRCEFELVLPVPIPDMPSMVVYLDHNTQFTLQTDKDVAMADADDTADYSLNLLSLSYGHRRLDIREGDSAIRLIPRPGSLPVEMPGRVPFDSKLVEDGQCAYLVRDESGSPYYYESLLPTKPPIGSVQKAYRGFADDSEDESYLVVKKCPRGPGSFKRPPTPSQPPGTKPYSRILPATSTTVDTVPLEYAEFGFLVPSLIQYIGLYLTATQLSNTLLGPLGLSDVSMIVDAICASGARAPTNYERIEFLGDSILKLCTTVNVAATKLRWPEGLLSRLKDSIISNARLCAVARESGLDQFIVTGQLRFKGNNGERWRPPYISDLVKESDQAEPKREMSTKTLADVVESIIGVSYIDGGLPKALHCMSLFLGEGKFDDFSVTRDTLFGAAEPKNMVLPSVFRPLEELIGYEFREKSLLVEAMTHASFNVPGTTACLDRLEFIGDSILDYIVVQELYAINEPAPLENWEMHLLRTAVVNGDILGFLVMEWSLSTTRFDVVFEDNSDDGKIYGKPGSPELRPTETPQPLWSFMRYSSNELTVEREVTCKRHAELRAPILEAVRSGTHYPWALLAQLHAQKFFSDLFEALVGAIWVDSGSFDACAAFLERSGVLTYLRRMLRDRVHVLHPKEELGRLANSEVVGYEVREVPGEEGDGARGYACRVTIGEREVVEVGGAKFREEAKVRAATEAVRVLSGRGP</sequence>
<keyword evidence="6" id="KW-0547">Nucleotide-binding</keyword>
<keyword evidence="9" id="KW-0067">ATP-binding</keyword>
<evidence type="ECO:0000313" key="21">
    <source>
        <dbReference type="EMBL" id="KUI57727.1"/>
    </source>
</evidence>